<reference evidence="1" key="2">
    <citation type="submission" date="2021-08" db="EMBL/GenBank/DDBJ databases">
        <authorList>
            <person name="Gostincar C."/>
            <person name="Sun X."/>
            <person name="Song Z."/>
            <person name="Gunde-Cimerman N."/>
        </authorList>
    </citation>
    <scope>NUCLEOTIDE SEQUENCE</scope>
    <source>
        <strain evidence="1">EXF-8016</strain>
    </source>
</reference>
<protein>
    <submittedName>
        <fullName evidence="1">Uncharacterized protein</fullName>
    </submittedName>
</protein>
<comment type="caution">
    <text evidence="1">The sequence shown here is derived from an EMBL/GenBank/DDBJ whole genome shotgun (WGS) entry which is preliminary data.</text>
</comment>
<proteinExistence type="predicted"/>
<accession>A0A9P8K9H4</accession>
<reference evidence="1" key="1">
    <citation type="journal article" date="2021" name="J Fungi (Basel)">
        <title>Virulence traits and population genomics of the black yeast Aureobasidium melanogenum.</title>
        <authorList>
            <person name="Cernosa A."/>
            <person name="Sun X."/>
            <person name="Gostincar C."/>
            <person name="Fang C."/>
            <person name="Gunde-Cimerman N."/>
            <person name="Song Z."/>
        </authorList>
    </citation>
    <scope>NUCLEOTIDE SEQUENCE</scope>
    <source>
        <strain evidence="1">EXF-8016</strain>
    </source>
</reference>
<evidence type="ECO:0000313" key="2">
    <source>
        <dbReference type="Proteomes" id="UP000767238"/>
    </source>
</evidence>
<name>A0A9P8K9H4_AURME</name>
<dbReference type="AlphaFoldDB" id="A0A9P8K9H4"/>
<dbReference type="PANTHER" id="PTHR38846">
    <property type="entry name" value="C3H1-TYPE DOMAIN-CONTAINING PROTEIN"/>
    <property type="match status" value="1"/>
</dbReference>
<dbReference type="EMBL" id="JAHFYH010000004">
    <property type="protein sequence ID" value="KAH0233379.1"/>
    <property type="molecule type" value="Genomic_DNA"/>
</dbReference>
<organism evidence="1 2">
    <name type="scientific">Aureobasidium melanogenum</name>
    <name type="common">Aureobasidium pullulans var. melanogenum</name>
    <dbReference type="NCBI Taxonomy" id="46634"/>
    <lineage>
        <taxon>Eukaryota</taxon>
        <taxon>Fungi</taxon>
        <taxon>Dikarya</taxon>
        <taxon>Ascomycota</taxon>
        <taxon>Pezizomycotina</taxon>
        <taxon>Dothideomycetes</taxon>
        <taxon>Dothideomycetidae</taxon>
        <taxon>Dothideales</taxon>
        <taxon>Saccotheciaceae</taxon>
        <taxon>Aureobasidium</taxon>
    </lineage>
</organism>
<feature type="non-terminal residue" evidence="1">
    <location>
        <position position="154"/>
    </location>
</feature>
<dbReference type="OrthoDB" id="6105938at2759"/>
<dbReference type="PANTHER" id="PTHR38846:SF1">
    <property type="entry name" value="C3H1-TYPE DOMAIN-CONTAINING PROTEIN"/>
    <property type="match status" value="1"/>
</dbReference>
<dbReference type="Proteomes" id="UP000767238">
    <property type="component" value="Unassembled WGS sequence"/>
</dbReference>
<sequence>MSFIFTSYFERFPDFDHQPRQSIRIEFNRLAKAQEWGIEETKRERANCYNEELEGHFHRLGITDQLERLKHLCSELDVKPRNTVDRCRKILRHTHVNLIDLMDARRDNDKKVEKFKTFKELKKYSHKTGKFYPLDEAKGETIEVLLRRLKSAKK</sequence>
<evidence type="ECO:0000313" key="1">
    <source>
        <dbReference type="EMBL" id="KAH0233379.1"/>
    </source>
</evidence>
<gene>
    <name evidence="1" type="ORF">KCV03_g1090</name>
</gene>